<accession>A0A5B7E4P0</accession>
<comment type="caution">
    <text evidence="2">The sequence shown here is derived from an EMBL/GenBank/DDBJ whole genome shotgun (WGS) entry which is preliminary data.</text>
</comment>
<keyword evidence="3" id="KW-1185">Reference proteome</keyword>
<evidence type="ECO:0000313" key="3">
    <source>
        <dbReference type="Proteomes" id="UP000324222"/>
    </source>
</evidence>
<name>A0A5B7E4P0_PORTR</name>
<sequence>MWMRDGNGDVWIRGEVSERRSAGRSRSGNKEEEGNCDKWIRLAQKRRAPAGTKLRVIGTPPDATVDAVVHELRHLDAALQSG</sequence>
<gene>
    <name evidence="2" type="ORF">E2C01_021518</name>
</gene>
<protein>
    <submittedName>
        <fullName evidence="2">Uncharacterized protein</fullName>
    </submittedName>
</protein>
<proteinExistence type="predicted"/>
<dbReference type="Proteomes" id="UP000324222">
    <property type="component" value="Unassembled WGS sequence"/>
</dbReference>
<feature type="region of interest" description="Disordered" evidence="1">
    <location>
        <begin position="1"/>
        <end position="35"/>
    </location>
</feature>
<evidence type="ECO:0000313" key="2">
    <source>
        <dbReference type="EMBL" id="MPC28317.1"/>
    </source>
</evidence>
<dbReference type="AlphaFoldDB" id="A0A5B7E4P0"/>
<organism evidence="2 3">
    <name type="scientific">Portunus trituberculatus</name>
    <name type="common">Swimming crab</name>
    <name type="synonym">Neptunus trituberculatus</name>
    <dbReference type="NCBI Taxonomy" id="210409"/>
    <lineage>
        <taxon>Eukaryota</taxon>
        <taxon>Metazoa</taxon>
        <taxon>Ecdysozoa</taxon>
        <taxon>Arthropoda</taxon>
        <taxon>Crustacea</taxon>
        <taxon>Multicrustacea</taxon>
        <taxon>Malacostraca</taxon>
        <taxon>Eumalacostraca</taxon>
        <taxon>Eucarida</taxon>
        <taxon>Decapoda</taxon>
        <taxon>Pleocyemata</taxon>
        <taxon>Brachyura</taxon>
        <taxon>Eubrachyura</taxon>
        <taxon>Portunoidea</taxon>
        <taxon>Portunidae</taxon>
        <taxon>Portuninae</taxon>
        <taxon>Portunus</taxon>
    </lineage>
</organism>
<reference evidence="2 3" key="1">
    <citation type="submission" date="2019-05" db="EMBL/GenBank/DDBJ databases">
        <title>Another draft genome of Portunus trituberculatus and its Hox gene families provides insights of decapod evolution.</title>
        <authorList>
            <person name="Jeong J.-H."/>
            <person name="Song I."/>
            <person name="Kim S."/>
            <person name="Choi T."/>
            <person name="Kim D."/>
            <person name="Ryu S."/>
            <person name="Kim W."/>
        </authorList>
    </citation>
    <scope>NUCLEOTIDE SEQUENCE [LARGE SCALE GENOMIC DNA]</scope>
    <source>
        <tissue evidence="2">Muscle</tissue>
    </source>
</reference>
<dbReference type="EMBL" id="VSRR010001893">
    <property type="protein sequence ID" value="MPC28317.1"/>
    <property type="molecule type" value="Genomic_DNA"/>
</dbReference>
<evidence type="ECO:0000256" key="1">
    <source>
        <dbReference type="SAM" id="MobiDB-lite"/>
    </source>
</evidence>